<feature type="DNA-binding region" description="H-T-H motif" evidence="4">
    <location>
        <begin position="39"/>
        <end position="58"/>
    </location>
</feature>
<evidence type="ECO:0000256" key="3">
    <source>
        <dbReference type="ARBA" id="ARBA00023163"/>
    </source>
</evidence>
<organism evidence="6 7">
    <name type="scientific">Mycobacterium sherrisii</name>
    <dbReference type="NCBI Taxonomy" id="243061"/>
    <lineage>
        <taxon>Bacteria</taxon>
        <taxon>Bacillati</taxon>
        <taxon>Actinomycetota</taxon>
        <taxon>Actinomycetes</taxon>
        <taxon>Mycobacteriales</taxon>
        <taxon>Mycobacteriaceae</taxon>
        <taxon>Mycobacterium</taxon>
        <taxon>Mycobacterium simiae complex</taxon>
    </lineage>
</organism>
<evidence type="ECO:0000313" key="7">
    <source>
        <dbReference type="Proteomes" id="UP000094224"/>
    </source>
</evidence>
<evidence type="ECO:0000313" key="6">
    <source>
        <dbReference type="EMBL" id="ODR00764.1"/>
    </source>
</evidence>
<proteinExistence type="predicted"/>
<keyword evidence="1" id="KW-0805">Transcription regulation</keyword>
<dbReference type="InterPro" id="IPR001647">
    <property type="entry name" value="HTH_TetR"/>
</dbReference>
<evidence type="ECO:0000256" key="2">
    <source>
        <dbReference type="ARBA" id="ARBA00023125"/>
    </source>
</evidence>
<gene>
    <name evidence="6" type="ORF">BHQ21_24085</name>
</gene>
<dbReference type="PRINTS" id="PR00455">
    <property type="entry name" value="HTHTETR"/>
</dbReference>
<evidence type="ECO:0000259" key="5">
    <source>
        <dbReference type="PROSITE" id="PS50977"/>
    </source>
</evidence>
<dbReference type="GO" id="GO:0000976">
    <property type="term" value="F:transcription cis-regulatory region binding"/>
    <property type="evidence" value="ECO:0007669"/>
    <property type="project" value="TreeGrafter"/>
</dbReference>
<keyword evidence="3" id="KW-0804">Transcription</keyword>
<keyword evidence="2 4" id="KW-0238">DNA-binding</keyword>
<dbReference type="Proteomes" id="UP000094224">
    <property type="component" value="Unassembled WGS sequence"/>
</dbReference>
<sequence length="218" mass="23593">MTAGGARPKRRRVNGEESRQKILLAATEIAAERGYEGTSIGAVSQRSGLPASSIYWHFKDKDALLAAVIEHSFGLWLAGAGGFSPRSDNESVEQRLAAMMERTLKSLREAADFLRLGLMLALERRAEEPSARKMFLSVRDEALRRTVASYTELFPELDAKATRQLGALSMAMADGLFVAHEINGDRTDISDEANVLATALLAAAEYLASSSRATSGSD</sequence>
<dbReference type="Gene3D" id="1.10.357.10">
    <property type="entry name" value="Tetracycline Repressor, domain 2"/>
    <property type="match status" value="1"/>
</dbReference>
<dbReference type="PANTHER" id="PTHR30055">
    <property type="entry name" value="HTH-TYPE TRANSCRIPTIONAL REGULATOR RUTR"/>
    <property type="match status" value="1"/>
</dbReference>
<name>A0A1E3SF21_9MYCO</name>
<comment type="caution">
    <text evidence="6">The sequence shown here is derived from an EMBL/GenBank/DDBJ whole genome shotgun (WGS) entry which is preliminary data.</text>
</comment>
<evidence type="ECO:0000256" key="1">
    <source>
        <dbReference type="ARBA" id="ARBA00023015"/>
    </source>
</evidence>
<dbReference type="PROSITE" id="PS50977">
    <property type="entry name" value="HTH_TETR_2"/>
    <property type="match status" value="1"/>
</dbReference>
<dbReference type="InterPro" id="IPR050109">
    <property type="entry name" value="HTH-type_TetR-like_transc_reg"/>
</dbReference>
<feature type="domain" description="HTH tetR-type" evidence="5">
    <location>
        <begin position="16"/>
        <end position="76"/>
    </location>
</feature>
<dbReference type="AlphaFoldDB" id="A0A1E3SF21"/>
<dbReference type="GO" id="GO:0003700">
    <property type="term" value="F:DNA-binding transcription factor activity"/>
    <property type="evidence" value="ECO:0007669"/>
    <property type="project" value="TreeGrafter"/>
</dbReference>
<dbReference type="EMBL" id="MIHC01000063">
    <property type="protein sequence ID" value="ODR00764.1"/>
    <property type="molecule type" value="Genomic_DNA"/>
</dbReference>
<dbReference type="OrthoDB" id="4899232at2"/>
<dbReference type="PANTHER" id="PTHR30055:SF234">
    <property type="entry name" value="HTH-TYPE TRANSCRIPTIONAL REGULATOR BETI"/>
    <property type="match status" value="1"/>
</dbReference>
<dbReference type="SUPFAM" id="SSF46689">
    <property type="entry name" value="Homeodomain-like"/>
    <property type="match status" value="1"/>
</dbReference>
<dbReference type="InterPro" id="IPR009057">
    <property type="entry name" value="Homeodomain-like_sf"/>
</dbReference>
<reference evidence="7" key="1">
    <citation type="submission" date="2016-09" db="EMBL/GenBank/DDBJ databases">
        <authorList>
            <person name="Greninger A.L."/>
            <person name="Jerome K.R."/>
            <person name="Mcnair B."/>
            <person name="Wallis C."/>
            <person name="Fang F."/>
        </authorList>
    </citation>
    <scope>NUCLEOTIDE SEQUENCE [LARGE SCALE GENOMIC DNA]</scope>
    <source>
        <strain evidence="7">BC1_M4</strain>
    </source>
</reference>
<dbReference type="STRING" id="243061.AWC25_04815"/>
<protein>
    <recommendedName>
        <fullName evidence="5">HTH tetR-type domain-containing protein</fullName>
    </recommendedName>
</protein>
<accession>A0A1E3SF21</accession>
<evidence type="ECO:0000256" key="4">
    <source>
        <dbReference type="PROSITE-ProRule" id="PRU00335"/>
    </source>
</evidence>
<dbReference type="Pfam" id="PF00440">
    <property type="entry name" value="TetR_N"/>
    <property type="match status" value="1"/>
</dbReference>
<keyword evidence="7" id="KW-1185">Reference proteome</keyword>